<evidence type="ECO:0000313" key="1">
    <source>
        <dbReference type="EMBL" id="CAG8658161.1"/>
    </source>
</evidence>
<organism evidence="1 2">
    <name type="scientific">Paraglomus occultum</name>
    <dbReference type="NCBI Taxonomy" id="144539"/>
    <lineage>
        <taxon>Eukaryota</taxon>
        <taxon>Fungi</taxon>
        <taxon>Fungi incertae sedis</taxon>
        <taxon>Mucoromycota</taxon>
        <taxon>Glomeromycotina</taxon>
        <taxon>Glomeromycetes</taxon>
        <taxon>Paraglomerales</taxon>
        <taxon>Paraglomeraceae</taxon>
        <taxon>Paraglomus</taxon>
    </lineage>
</organism>
<dbReference type="EMBL" id="CAJVPJ010005046">
    <property type="protein sequence ID" value="CAG8658161.1"/>
    <property type="molecule type" value="Genomic_DNA"/>
</dbReference>
<dbReference type="Proteomes" id="UP000789572">
    <property type="component" value="Unassembled WGS sequence"/>
</dbReference>
<reference evidence="1" key="1">
    <citation type="submission" date="2021-06" db="EMBL/GenBank/DDBJ databases">
        <authorList>
            <person name="Kallberg Y."/>
            <person name="Tangrot J."/>
            <person name="Rosling A."/>
        </authorList>
    </citation>
    <scope>NUCLEOTIDE SEQUENCE</scope>
    <source>
        <strain evidence="1">IA702</strain>
    </source>
</reference>
<evidence type="ECO:0000313" key="2">
    <source>
        <dbReference type="Proteomes" id="UP000789572"/>
    </source>
</evidence>
<dbReference type="AlphaFoldDB" id="A0A9N9E0P4"/>
<name>A0A9N9E0P4_9GLOM</name>
<comment type="caution">
    <text evidence="1">The sequence shown here is derived from an EMBL/GenBank/DDBJ whole genome shotgun (WGS) entry which is preliminary data.</text>
</comment>
<accession>A0A9N9E0P4</accession>
<proteinExistence type="predicted"/>
<protein>
    <submittedName>
        <fullName evidence="1">3701_t:CDS:1</fullName>
    </submittedName>
</protein>
<gene>
    <name evidence="1" type="ORF">POCULU_LOCUS10314</name>
</gene>
<keyword evidence="2" id="KW-1185">Reference proteome</keyword>
<feature type="non-terminal residue" evidence="1">
    <location>
        <position position="200"/>
    </location>
</feature>
<sequence>MSSDTTSSKYKILTDDYCKWHANLVDLPSFQTDKIRSRLYKAYMEEAGLNPWIKSETSESPQSENTDNHIIQDSSIETQAMVPNKNCLYQYAIKHEINPKEFSIITETKKNRWTMRCFHEDLERDICFYHGGIERKEDSRKYCKFLTDRERLVSEELLCQGILKNGLSTAWLNDLMEEWEKIHAQFTQISFEEKTLFVPW</sequence>
<dbReference type="OrthoDB" id="2354161at2759"/>